<feature type="transmembrane region" description="Helical" evidence="8">
    <location>
        <begin position="532"/>
        <end position="552"/>
    </location>
</feature>
<keyword evidence="5 8" id="KW-0812">Transmembrane</keyword>
<dbReference type="EMBL" id="CCMZ01000034">
    <property type="protein sequence ID" value="CDX24045.1"/>
    <property type="molecule type" value="Genomic_DNA"/>
</dbReference>
<feature type="transmembrane region" description="Helical" evidence="8">
    <location>
        <begin position="364"/>
        <end position="386"/>
    </location>
</feature>
<keyword evidence="3" id="KW-1003">Cell membrane</keyword>
<evidence type="ECO:0000313" key="11">
    <source>
        <dbReference type="Proteomes" id="UP000045285"/>
    </source>
</evidence>
<evidence type="ECO:0000256" key="2">
    <source>
        <dbReference type="ARBA" id="ARBA00022448"/>
    </source>
</evidence>
<feature type="transmembrane region" description="Helical" evidence="8">
    <location>
        <begin position="167"/>
        <end position="187"/>
    </location>
</feature>
<sequence length="560" mass="60330">MFGDRFVDDSRLRFDPPERHIGPLPPAGGSDPVACLMQSAIDMTPARLPVGAMKKRRSMSWITLAAALISLIALLPLAFIVWIAIQTGWDTVVALIFRPRVGELLVNTGLLVIVTVPIAIALSVALAWLTERSDLPGNRLWSWLSVAPLAIPAFVHSYAWISFVPGLHGLWAGVLVSVIAYFPFLYLPIAAALRRLDPALEDAAAALGLGPRRVFARVVLPQLRLAICGGSLLVGLHLLAEYGLYVFIRFDTFTTAIVDQFQSTFNGPAANMLAAVLVVCCLFLLVLEVMIRGEERYARVGSGAARKQQRARLGRATLPCLLLPAGVALLSLGVPFVTVGRWLLAGGTEVWRWDEIGLALGQTLFLAIAGAVLATIAAMPMAWISIRAPGRLQRLLESCNYIVGALPGVVIALALVTITVRVALPLYQTLFTILFGYALMFLPRALISLRASIAQAPVELERAASSLGRPPVKALWSTTVRLSAPGAAAGMAMVALGITNELTATQMLAPNGTRTLAMAFWSYSGEIDYASAAPYALIMVAMSLPMTWWLYIQSKRMAGR</sequence>
<dbReference type="Pfam" id="PF00528">
    <property type="entry name" value="BPD_transp_1"/>
    <property type="match status" value="2"/>
</dbReference>
<feature type="transmembrane region" description="Helical" evidence="8">
    <location>
        <begin position="398"/>
        <end position="420"/>
    </location>
</feature>
<comment type="subcellular location">
    <subcellularLocation>
        <location evidence="1">Cell inner membrane</location>
        <topology evidence="1">Multi-pass membrane protein</topology>
    </subcellularLocation>
    <subcellularLocation>
        <location evidence="8">Cell membrane</location>
        <topology evidence="8">Multi-pass membrane protein</topology>
    </subcellularLocation>
</comment>
<evidence type="ECO:0000256" key="3">
    <source>
        <dbReference type="ARBA" id="ARBA00022475"/>
    </source>
</evidence>
<evidence type="ECO:0000256" key="5">
    <source>
        <dbReference type="ARBA" id="ARBA00022692"/>
    </source>
</evidence>
<keyword evidence="4" id="KW-0997">Cell inner membrane</keyword>
<gene>
    <name evidence="10" type="primary">fbpB</name>
    <name evidence="10" type="ORF">MPL3356_40674</name>
</gene>
<feature type="transmembrane region" description="Helical" evidence="8">
    <location>
        <begin position="223"/>
        <end position="248"/>
    </location>
</feature>
<dbReference type="AlphaFoldDB" id="A0A090E3K1"/>
<feature type="domain" description="ABC transmembrane type-1" evidence="9">
    <location>
        <begin position="360"/>
        <end position="550"/>
    </location>
</feature>
<evidence type="ECO:0000256" key="8">
    <source>
        <dbReference type="RuleBase" id="RU363032"/>
    </source>
</evidence>
<dbReference type="PANTHER" id="PTHR43357">
    <property type="entry name" value="INNER MEMBRANE ABC TRANSPORTER PERMEASE PROTEIN YDCV"/>
    <property type="match status" value="1"/>
</dbReference>
<reference evidence="11" key="1">
    <citation type="submission" date="2014-08" db="EMBL/GenBank/DDBJ databases">
        <authorList>
            <person name="Moulin L."/>
        </authorList>
    </citation>
    <scope>NUCLEOTIDE SEQUENCE [LARGE SCALE GENOMIC DNA]</scope>
</reference>
<accession>A0A090E3K1</accession>
<dbReference type="SUPFAM" id="SSF161098">
    <property type="entry name" value="MetI-like"/>
    <property type="match status" value="2"/>
</dbReference>
<evidence type="ECO:0000259" key="9">
    <source>
        <dbReference type="PROSITE" id="PS50928"/>
    </source>
</evidence>
<feature type="transmembrane region" description="Helical" evidence="8">
    <location>
        <begin position="61"/>
        <end position="85"/>
    </location>
</feature>
<dbReference type="PANTHER" id="PTHR43357:SF3">
    <property type="entry name" value="FE(3+)-TRANSPORT SYSTEM PERMEASE PROTEIN FBPB 2"/>
    <property type="match status" value="1"/>
</dbReference>
<protein>
    <submittedName>
        <fullName evidence="10">Fe(3+)-transport system permease protein SfuB</fullName>
    </submittedName>
</protein>
<dbReference type="PROSITE" id="PS50928">
    <property type="entry name" value="ABC_TM1"/>
    <property type="match status" value="2"/>
</dbReference>
<evidence type="ECO:0000256" key="6">
    <source>
        <dbReference type="ARBA" id="ARBA00022989"/>
    </source>
</evidence>
<feature type="transmembrane region" description="Helical" evidence="8">
    <location>
        <begin position="141"/>
        <end position="161"/>
    </location>
</feature>
<keyword evidence="7 8" id="KW-0472">Membrane</keyword>
<proteinExistence type="inferred from homology"/>
<comment type="similarity">
    <text evidence="8">Belongs to the binding-protein-dependent transport system permease family.</text>
</comment>
<evidence type="ECO:0000256" key="7">
    <source>
        <dbReference type="ARBA" id="ARBA00023136"/>
    </source>
</evidence>
<dbReference type="CDD" id="cd06261">
    <property type="entry name" value="TM_PBP2"/>
    <property type="match status" value="2"/>
</dbReference>
<evidence type="ECO:0000256" key="4">
    <source>
        <dbReference type="ARBA" id="ARBA00022519"/>
    </source>
</evidence>
<keyword evidence="6 8" id="KW-1133">Transmembrane helix</keyword>
<name>A0A090E3K1_MESPL</name>
<dbReference type="GO" id="GO:0005886">
    <property type="term" value="C:plasma membrane"/>
    <property type="evidence" value="ECO:0007669"/>
    <property type="project" value="UniProtKB-SubCell"/>
</dbReference>
<dbReference type="InterPro" id="IPR035906">
    <property type="entry name" value="MetI-like_sf"/>
</dbReference>
<feature type="transmembrane region" description="Helical" evidence="8">
    <location>
        <begin position="316"/>
        <end position="344"/>
    </location>
</feature>
<feature type="transmembrane region" description="Helical" evidence="8">
    <location>
        <begin position="268"/>
        <end position="287"/>
    </location>
</feature>
<feature type="transmembrane region" description="Helical" evidence="8">
    <location>
        <begin position="426"/>
        <end position="447"/>
    </location>
</feature>
<keyword evidence="2 8" id="KW-0813">Transport</keyword>
<feature type="transmembrane region" description="Helical" evidence="8">
    <location>
        <begin position="479"/>
        <end position="498"/>
    </location>
</feature>
<dbReference type="Proteomes" id="UP000045285">
    <property type="component" value="Unassembled WGS sequence"/>
</dbReference>
<dbReference type="Gene3D" id="1.10.3720.10">
    <property type="entry name" value="MetI-like"/>
    <property type="match status" value="2"/>
</dbReference>
<dbReference type="InterPro" id="IPR000515">
    <property type="entry name" value="MetI-like"/>
</dbReference>
<organism evidence="10 11">
    <name type="scientific">Mesorhizobium plurifarium</name>
    <dbReference type="NCBI Taxonomy" id="69974"/>
    <lineage>
        <taxon>Bacteria</taxon>
        <taxon>Pseudomonadati</taxon>
        <taxon>Pseudomonadota</taxon>
        <taxon>Alphaproteobacteria</taxon>
        <taxon>Hyphomicrobiales</taxon>
        <taxon>Phyllobacteriaceae</taxon>
        <taxon>Mesorhizobium</taxon>
    </lineage>
</organism>
<dbReference type="GO" id="GO:0055085">
    <property type="term" value="P:transmembrane transport"/>
    <property type="evidence" value="ECO:0007669"/>
    <property type="project" value="InterPro"/>
</dbReference>
<dbReference type="STRING" id="69974.MPLDJ20_50061"/>
<feature type="domain" description="ABC transmembrane type-1" evidence="9">
    <location>
        <begin position="105"/>
        <end position="291"/>
    </location>
</feature>
<feature type="transmembrane region" description="Helical" evidence="8">
    <location>
        <begin position="105"/>
        <end position="129"/>
    </location>
</feature>
<keyword evidence="11" id="KW-1185">Reference proteome</keyword>
<evidence type="ECO:0000313" key="10">
    <source>
        <dbReference type="EMBL" id="CDX24045.1"/>
    </source>
</evidence>
<evidence type="ECO:0000256" key="1">
    <source>
        <dbReference type="ARBA" id="ARBA00004429"/>
    </source>
</evidence>